<feature type="region of interest" description="Disordered" evidence="1">
    <location>
        <begin position="77"/>
        <end position="105"/>
    </location>
</feature>
<evidence type="ECO:0000259" key="2">
    <source>
        <dbReference type="PROSITE" id="PS50994"/>
    </source>
</evidence>
<dbReference type="SUPFAM" id="SSF53098">
    <property type="entry name" value="Ribonuclease H-like"/>
    <property type="match status" value="1"/>
</dbReference>
<organism evidence="3 4">
    <name type="scientific">Phytophthora fragariaefolia</name>
    <dbReference type="NCBI Taxonomy" id="1490495"/>
    <lineage>
        <taxon>Eukaryota</taxon>
        <taxon>Sar</taxon>
        <taxon>Stramenopiles</taxon>
        <taxon>Oomycota</taxon>
        <taxon>Peronosporomycetes</taxon>
        <taxon>Peronosporales</taxon>
        <taxon>Peronosporaceae</taxon>
        <taxon>Phytophthora</taxon>
    </lineage>
</organism>
<proteinExistence type="predicted"/>
<evidence type="ECO:0000256" key="1">
    <source>
        <dbReference type="SAM" id="MobiDB-lite"/>
    </source>
</evidence>
<comment type="caution">
    <text evidence="3">The sequence shown here is derived from an EMBL/GenBank/DDBJ whole genome shotgun (WGS) entry which is preliminary data.</text>
</comment>
<dbReference type="PROSITE" id="PS50994">
    <property type="entry name" value="INTEGRASE"/>
    <property type="match status" value="1"/>
</dbReference>
<dbReference type="InterPro" id="IPR012337">
    <property type="entry name" value="RNaseH-like_sf"/>
</dbReference>
<dbReference type="GO" id="GO:0015074">
    <property type="term" value="P:DNA integration"/>
    <property type="evidence" value="ECO:0007669"/>
    <property type="project" value="InterPro"/>
</dbReference>
<dbReference type="GO" id="GO:0003676">
    <property type="term" value="F:nucleic acid binding"/>
    <property type="evidence" value="ECO:0007669"/>
    <property type="project" value="InterPro"/>
</dbReference>
<dbReference type="InterPro" id="IPR001584">
    <property type="entry name" value="Integrase_cat-core"/>
</dbReference>
<dbReference type="OrthoDB" id="8034007at2759"/>
<dbReference type="Pfam" id="PF17921">
    <property type="entry name" value="Integrase_H2C2"/>
    <property type="match status" value="1"/>
</dbReference>
<dbReference type="PANTHER" id="PTHR37984:SF5">
    <property type="entry name" value="PROTEIN NYNRIN-LIKE"/>
    <property type="match status" value="1"/>
</dbReference>
<dbReference type="EMBL" id="BSXT01002926">
    <property type="protein sequence ID" value="GMF51626.1"/>
    <property type="molecule type" value="Genomic_DNA"/>
</dbReference>
<protein>
    <submittedName>
        <fullName evidence="3">Unnamed protein product</fullName>
    </submittedName>
</protein>
<dbReference type="Gene3D" id="3.30.420.10">
    <property type="entry name" value="Ribonuclease H-like superfamily/Ribonuclease H"/>
    <property type="match status" value="1"/>
</dbReference>
<dbReference type="InterPro" id="IPR041588">
    <property type="entry name" value="Integrase_H2C2"/>
</dbReference>
<evidence type="ECO:0000313" key="3">
    <source>
        <dbReference type="EMBL" id="GMF51626.1"/>
    </source>
</evidence>
<dbReference type="PANTHER" id="PTHR37984">
    <property type="entry name" value="PROTEIN CBG26694"/>
    <property type="match status" value="1"/>
</dbReference>
<feature type="region of interest" description="Disordered" evidence="1">
    <location>
        <begin position="570"/>
        <end position="592"/>
    </location>
</feature>
<gene>
    <name evidence="3" type="ORF">Pfra01_002092400</name>
</gene>
<accession>A0A9W7D4W9</accession>
<keyword evidence="4" id="KW-1185">Reference proteome</keyword>
<sequence>MREEMDCNSTGLKLLRQQAKNALGTWSRRELFHVRRDWNASTDMLADRALRRQDGLDITGPDEIQSLRTLKRLGEVIRPRTDRPETSGPERPTTPSADAERTTASMLPVTTRVASAHAAAPRTRTPEVLQELRVQRLRLDRVRTAQDEELWIANLKRYMRGELGSLSKRIVKDCRKIAPQYEEGESGLLYYRTRGDESAEDRDAILKLVIPETLQDDVLHHYHASLEGGHQGIGRTYQRVRRHFHWPGIFKSVQRYVGECTDCETGKGRPTIRGESPGNIIATYPFQVIAKDHIPSLPVSYKGNTELLVWVDLCTGFVIAKSYASRSAQTVAEAYEEAVFRQFGASEAIRHHREPGSTADFFKAFNKLMGQRQRATLAYHPQVNVAAERMVQTVTRAVKMYIADVDQRDWDEYAERLTFALNTATTERGTRPPVLPRARLGRANYAGSDALDRKYVTPRRSRPGLEDANPTALQDGASTGTGTSSRGCCRSSKTPQRRRVTALDRDGLASLAVVPTPTSRRITTADLQQLDAPMLLPQDVLLQDALLLNAPMLPPQDVLVQVVLLGSSSNTGASSSSIKQHGRVQQQHVQQQHVQQQHVLQQRVLWQQHGRVLRNKSTRAARRRLVWGITEEEQHPDRKHNHKCQDRVHNERWRRLSEQHAVRREFDPHQNLKRRDREDHPRILPQAPAFWVCDELVVLKAKDVGHVSINELSEKLEQHLTSAAAGMPIRNTRSSLYELKLLSLGMLRVVSMKKAFSSVIRHNSIAYTISAKRLKLENTSQ</sequence>
<dbReference type="InterPro" id="IPR050951">
    <property type="entry name" value="Retrovirus_Pol_polyprotein"/>
</dbReference>
<name>A0A9W7D4W9_9STRA</name>
<feature type="compositionally biased region" description="Low complexity" evidence="1">
    <location>
        <begin position="478"/>
        <end position="492"/>
    </location>
</feature>
<dbReference type="Proteomes" id="UP001165121">
    <property type="component" value="Unassembled WGS sequence"/>
</dbReference>
<feature type="region of interest" description="Disordered" evidence="1">
    <location>
        <begin position="451"/>
        <end position="499"/>
    </location>
</feature>
<dbReference type="AlphaFoldDB" id="A0A9W7D4W9"/>
<reference evidence="3" key="1">
    <citation type="submission" date="2023-04" db="EMBL/GenBank/DDBJ databases">
        <title>Phytophthora fragariaefolia NBRC 109709.</title>
        <authorList>
            <person name="Ichikawa N."/>
            <person name="Sato H."/>
            <person name="Tonouchi N."/>
        </authorList>
    </citation>
    <scope>NUCLEOTIDE SEQUENCE</scope>
    <source>
        <strain evidence="3">NBRC 109709</strain>
    </source>
</reference>
<evidence type="ECO:0000313" key="4">
    <source>
        <dbReference type="Proteomes" id="UP001165121"/>
    </source>
</evidence>
<dbReference type="FunFam" id="1.10.340.70:FF:000001">
    <property type="entry name" value="Retrovirus-related Pol polyprotein from transposon gypsy-like Protein"/>
    <property type="match status" value="1"/>
</dbReference>
<dbReference type="Gene3D" id="1.10.340.70">
    <property type="match status" value="1"/>
</dbReference>
<feature type="domain" description="Integrase catalytic" evidence="2">
    <location>
        <begin position="281"/>
        <end position="444"/>
    </location>
</feature>
<dbReference type="InterPro" id="IPR036397">
    <property type="entry name" value="RNaseH_sf"/>
</dbReference>